<dbReference type="OrthoDB" id="5449954at2"/>
<keyword evidence="6" id="KW-1185">Reference proteome</keyword>
<dbReference type="HOGENOM" id="CLU_009583_8_0_7"/>
<feature type="domain" description="Glycosyltransferase subfamily 4-like N-terminal" evidence="4">
    <location>
        <begin position="23"/>
        <end position="173"/>
    </location>
</feature>
<evidence type="ECO:0000313" key="6">
    <source>
        <dbReference type="Proteomes" id="UP000000483"/>
    </source>
</evidence>
<name>F2NDS2_DESAR</name>
<accession>F2NDS2</accession>
<dbReference type="InterPro" id="IPR001296">
    <property type="entry name" value="Glyco_trans_1"/>
</dbReference>
<dbReference type="Pfam" id="PF13579">
    <property type="entry name" value="Glyco_trans_4_4"/>
    <property type="match status" value="1"/>
</dbReference>
<keyword evidence="1" id="KW-0328">Glycosyltransferase</keyword>
<reference evidence="6" key="2">
    <citation type="submission" date="2011-03" db="EMBL/GenBank/DDBJ databases">
        <title>The complete genome of Desulfobacca acetoxidans DSM 11109.</title>
        <authorList>
            <consortium name="US DOE Joint Genome Institute (JGI-PGF)"/>
            <person name="Lucas S."/>
            <person name="Copeland A."/>
            <person name="Lapidus A."/>
            <person name="Bruce D."/>
            <person name="Goodwin L."/>
            <person name="Pitluck S."/>
            <person name="Peters L."/>
            <person name="Kyrpides N."/>
            <person name="Mavromatis K."/>
            <person name="Ivanova N."/>
            <person name="Ovchinnikova G."/>
            <person name="Teshima H."/>
            <person name="Detter J.C."/>
            <person name="Han C."/>
            <person name="Land M."/>
            <person name="Hauser L."/>
            <person name="Markowitz V."/>
            <person name="Cheng J.-F."/>
            <person name="Hugenholtz P."/>
            <person name="Woyke T."/>
            <person name="Wu D."/>
            <person name="Spring S."/>
            <person name="Schueler E."/>
            <person name="Brambilla E."/>
            <person name="Klenk H.-P."/>
            <person name="Eisen J.A."/>
        </authorList>
    </citation>
    <scope>NUCLEOTIDE SEQUENCE [LARGE SCALE GENOMIC DNA]</scope>
    <source>
        <strain evidence="6">ATCC 700848 / DSM 11109 / ASRB2</strain>
    </source>
</reference>
<gene>
    <name evidence="5" type="ordered locus">Desac_2602</name>
</gene>
<sequence>MVKQITLLHIVTVPETFTFFRGQIAFMKKRGFRIHGVASPGKELSAVIKREQIPVTPIVMPRRITPWADLKALLQLYRLCRRLRPDIVHAHTPKGGLLGVIAARLAGARVIMYGLRGLPFVTATGLKRRLLCWTEMIACGWAHRVVAVSRAIRQTIIETGLCPADKIVVLANGSSNGVDSQVRFNPGLLPPHCRETLRQQYNIPLDSLVVGFVGRIVRDKGIIELEASWRELRRRFPELLLLLVGDLETQDPIPAEVWQRLQADPKVIITGWVNDLAPFYAAMDIMVLPTYREGFPNTPLEAAAMRIPVVTTSVDGCPEATLSEITGIIVPPRNSPALTMAIERLILNPDLGKRMGEAGREWVVQQFRPVLVWQALYEQYLELLQASSPESAPYQ</sequence>
<dbReference type="Pfam" id="PF00534">
    <property type="entry name" value="Glycos_transf_1"/>
    <property type="match status" value="1"/>
</dbReference>
<feature type="domain" description="Glycosyl transferase family 1" evidence="3">
    <location>
        <begin position="194"/>
        <end position="362"/>
    </location>
</feature>
<evidence type="ECO:0000256" key="1">
    <source>
        <dbReference type="ARBA" id="ARBA00022676"/>
    </source>
</evidence>
<dbReference type="PANTHER" id="PTHR12526:SF510">
    <property type="entry name" value="D-INOSITOL 3-PHOSPHATE GLYCOSYLTRANSFERASE"/>
    <property type="match status" value="1"/>
</dbReference>
<proteinExistence type="predicted"/>
<evidence type="ECO:0000313" key="5">
    <source>
        <dbReference type="EMBL" id="AEB10419.1"/>
    </source>
</evidence>
<dbReference type="SUPFAM" id="SSF53756">
    <property type="entry name" value="UDP-Glycosyltransferase/glycogen phosphorylase"/>
    <property type="match status" value="1"/>
</dbReference>
<dbReference type="AlphaFoldDB" id="F2NDS2"/>
<evidence type="ECO:0000256" key="2">
    <source>
        <dbReference type="ARBA" id="ARBA00022679"/>
    </source>
</evidence>
<dbReference type="CDD" id="cd03808">
    <property type="entry name" value="GT4_CapM-like"/>
    <property type="match status" value="1"/>
</dbReference>
<dbReference type="eggNOG" id="COG0438">
    <property type="taxonomic scope" value="Bacteria"/>
</dbReference>
<dbReference type="Gene3D" id="3.40.50.2000">
    <property type="entry name" value="Glycogen Phosphorylase B"/>
    <property type="match status" value="2"/>
</dbReference>
<protein>
    <submittedName>
        <fullName evidence="5">Glycosyl transferase group 1</fullName>
    </submittedName>
</protein>
<dbReference type="EMBL" id="CP002629">
    <property type="protein sequence ID" value="AEB10419.1"/>
    <property type="molecule type" value="Genomic_DNA"/>
</dbReference>
<keyword evidence="2 5" id="KW-0808">Transferase</keyword>
<reference evidence="5 6" key="1">
    <citation type="journal article" date="2011" name="Stand. Genomic Sci.">
        <title>Complete genome sequence of the acetate-degrading sulfate reducer Desulfobacca acetoxidans type strain (ASRB2).</title>
        <authorList>
            <person name="Goker M."/>
            <person name="Teshima H."/>
            <person name="Lapidus A."/>
            <person name="Nolan M."/>
            <person name="Lucas S."/>
            <person name="Hammon N."/>
            <person name="Deshpande S."/>
            <person name="Cheng J.F."/>
            <person name="Tapia R."/>
            <person name="Han C."/>
            <person name="Goodwin L."/>
            <person name="Pitluck S."/>
            <person name="Huntemann M."/>
            <person name="Liolios K."/>
            <person name="Ivanova N."/>
            <person name="Pagani I."/>
            <person name="Mavromatis K."/>
            <person name="Ovchinikova G."/>
            <person name="Pati A."/>
            <person name="Chen A."/>
            <person name="Palaniappan K."/>
            <person name="Land M."/>
            <person name="Hauser L."/>
            <person name="Brambilla E.M."/>
            <person name="Rohde M."/>
            <person name="Spring S."/>
            <person name="Detter J.C."/>
            <person name="Woyke T."/>
            <person name="Bristow J."/>
            <person name="Eisen J.A."/>
            <person name="Markowitz V."/>
            <person name="Hugenholtz P."/>
            <person name="Kyrpides N.C."/>
            <person name="Klenk H.P."/>
        </authorList>
    </citation>
    <scope>NUCLEOTIDE SEQUENCE [LARGE SCALE GENOMIC DNA]</scope>
    <source>
        <strain evidence="6">ATCC 700848 / DSM 11109 / ASRB2</strain>
    </source>
</reference>
<dbReference type="InterPro" id="IPR028098">
    <property type="entry name" value="Glyco_trans_4-like_N"/>
</dbReference>
<evidence type="ECO:0000259" key="3">
    <source>
        <dbReference type="Pfam" id="PF00534"/>
    </source>
</evidence>
<dbReference type="Proteomes" id="UP000000483">
    <property type="component" value="Chromosome"/>
</dbReference>
<dbReference type="STRING" id="880072.Desac_2602"/>
<dbReference type="PANTHER" id="PTHR12526">
    <property type="entry name" value="GLYCOSYLTRANSFERASE"/>
    <property type="match status" value="1"/>
</dbReference>
<dbReference type="RefSeq" id="WP_013707528.1">
    <property type="nucleotide sequence ID" value="NC_015388.1"/>
</dbReference>
<organism evidence="5 6">
    <name type="scientific">Desulfobacca acetoxidans (strain ATCC 700848 / DSM 11109 / ASRB2)</name>
    <dbReference type="NCBI Taxonomy" id="880072"/>
    <lineage>
        <taxon>Bacteria</taxon>
        <taxon>Pseudomonadati</taxon>
        <taxon>Thermodesulfobacteriota</taxon>
        <taxon>Desulfobaccia</taxon>
        <taxon>Desulfobaccales</taxon>
        <taxon>Desulfobaccaceae</taxon>
        <taxon>Desulfobacca</taxon>
    </lineage>
</organism>
<dbReference type="GO" id="GO:0016757">
    <property type="term" value="F:glycosyltransferase activity"/>
    <property type="evidence" value="ECO:0007669"/>
    <property type="project" value="UniProtKB-KW"/>
</dbReference>
<evidence type="ECO:0000259" key="4">
    <source>
        <dbReference type="Pfam" id="PF13579"/>
    </source>
</evidence>
<dbReference type="KEGG" id="dao:Desac_2602"/>